<keyword evidence="9" id="KW-1185">Reference proteome</keyword>
<dbReference type="KEGG" id="pcw:110220572"/>
<dbReference type="InterPro" id="IPR004020">
    <property type="entry name" value="DAPIN"/>
</dbReference>
<proteinExistence type="predicted"/>
<name>A0A6P5LVY0_PHACI</name>
<keyword evidence="5" id="KW-0395">Inflammatory response</keyword>
<feature type="domain" description="Pyrin" evidence="8">
    <location>
        <begin position="1"/>
        <end position="91"/>
    </location>
</feature>
<evidence type="ECO:0000256" key="5">
    <source>
        <dbReference type="ARBA" id="ARBA00023198"/>
    </source>
</evidence>
<evidence type="ECO:0000256" key="1">
    <source>
        <dbReference type="ARBA" id="ARBA00004110"/>
    </source>
</evidence>
<dbReference type="AlphaFoldDB" id="A0A6P5LVY0"/>
<evidence type="ECO:0000259" key="7">
    <source>
        <dbReference type="PROSITE" id="PS50209"/>
    </source>
</evidence>
<evidence type="ECO:0000256" key="2">
    <source>
        <dbReference type="ARBA" id="ARBA00022490"/>
    </source>
</evidence>
<accession>A0A6P5LVY0</accession>
<evidence type="ECO:0000256" key="6">
    <source>
        <dbReference type="ARBA" id="ARBA00023233"/>
    </source>
</evidence>
<comment type="subcellular location">
    <subcellularLocation>
        <location evidence="1">Inflammasome</location>
    </subcellularLocation>
</comment>
<dbReference type="PROSITE" id="PS50209">
    <property type="entry name" value="CARD"/>
    <property type="match status" value="1"/>
</dbReference>
<dbReference type="SMART" id="SM01289">
    <property type="entry name" value="PYRIN"/>
    <property type="match status" value="1"/>
</dbReference>
<dbReference type="InterPro" id="IPR033516">
    <property type="entry name" value="CARD8/ASC/NALP1_CARD"/>
</dbReference>
<dbReference type="InterPro" id="IPR001315">
    <property type="entry name" value="CARD"/>
</dbReference>
<dbReference type="Proteomes" id="UP000515140">
    <property type="component" value="Unplaced"/>
</dbReference>
<dbReference type="Gene3D" id="1.10.533.10">
    <property type="entry name" value="Death Domain, Fas"/>
    <property type="match status" value="2"/>
</dbReference>
<dbReference type="Pfam" id="PF00619">
    <property type="entry name" value="CARD"/>
    <property type="match status" value="1"/>
</dbReference>
<dbReference type="PANTHER" id="PTHR46985">
    <property type="entry name" value="NACHT, LRR AND PYD DOMAINS-CONTAINING PROTEIN 1"/>
    <property type="match status" value="1"/>
</dbReference>
<evidence type="ECO:0000256" key="3">
    <source>
        <dbReference type="ARBA" id="ARBA00022588"/>
    </source>
</evidence>
<dbReference type="InterPro" id="IPR011029">
    <property type="entry name" value="DEATH-like_dom_sf"/>
</dbReference>
<keyword evidence="2" id="KW-0963">Cytoplasm</keyword>
<keyword evidence="3" id="KW-0399">Innate immunity</keyword>
<evidence type="ECO:0000259" key="8">
    <source>
        <dbReference type="PROSITE" id="PS50824"/>
    </source>
</evidence>
<sequence>MSCGRDLILTALDNLTEDEFNRFKSKLLTVPLRDDCKRIPRGTLQDLDRVTLTDKIVSYYLDDYGIELTVQVLQNMHMRAEAVRLQGAVGSASRPGPAGNAAQSTQHSATACTPSGIHFVDKHRVSLISSVTLVDQVLDRLCGHVLNPEHYEAIKAENTPQNQMRRLYSFMRAWDAACKDQLLQALKDTHPFLVQKLERS</sequence>
<dbReference type="GO" id="GO:0045087">
    <property type="term" value="P:innate immune response"/>
    <property type="evidence" value="ECO:0007669"/>
    <property type="project" value="UniProtKB-KW"/>
</dbReference>
<dbReference type="FunFam" id="1.10.533.10:FF:000013">
    <property type="entry name" value="Apoptosis-associated speck-like protein containing a CARD"/>
    <property type="match status" value="1"/>
</dbReference>
<dbReference type="CDD" id="cd08321">
    <property type="entry name" value="Pyrin_ASC-like"/>
    <property type="match status" value="1"/>
</dbReference>
<gene>
    <name evidence="10" type="primary">LOC110220572</name>
</gene>
<evidence type="ECO:0000313" key="9">
    <source>
        <dbReference type="Proteomes" id="UP000515140"/>
    </source>
</evidence>
<dbReference type="FunCoup" id="A0A6P5LVY0">
    <property type="interactions" value="522"/>
</dbReference>
<dbReference type="RefSeq" id="XP_020860281.1">
    <property type="nucleotide sequence ID" value="XM_021004622.1"/>
</dbReference>
<dbReference type="InterPro" id="IPR051249">
    <property type="entry name" value="NLRP_Inflammasome"/>
</dbReference>
<dbReference type="CDD" id="cd08330">
    <property type="entry name" value="CARD_ASC_NALP1"/>
    <property type="match status" value="1"/>
</dbReference>
<organism evidence="9 10">
    <name type="scientific">Phascolarctos cinereus</name>
    <name type="common">Koala</name>
    <dbReference type="NCBI Taxonomy" id="38626"/>
    <lineage>
        <taxon>Eukaryota</taxon>
        <taxon>Metazoa</taxon>
        <taxon>Chordata</taxon>
        <taxon>Craniata</taxon>
        <taxon>Vertebrata</taxon>
        <taxon>Euteleostomi</taxon>
        <taxon>Mammalia</taxon>
        <taxon>Metatheria</taxon>
        <taxon>Diprotodontia</taxon>
        <taxon>Phascolarctidae</taxon>
        <taxon>Phascolarctos</taxon>
    </lineage>
</organism>
<reference evidence="10" key="1">
    <citation type="submission" date="2025-08" db="UniProtKB">
        <authorList>
            <consortium name="RefSeq"/>
        </authorList>
    </citation>
    <scope>IDENTIFICATION</scope>
    <source>
        <tissue evidence="10">Spleen</tissue>
    </source>
</reference>
<dbReference type="GO" id="GO:0061702">
    <property type="term" value="C:canonical inflammasome complex"/>
    <property type="evidence" value="ECO:0007669"/>
    <property type="project" value="UniProtKB-SubCell"/>
</dbReference>
<dbReference type="GO" id="GO:0042981">
    <property type="term" value="P:regulation of apoptotic process"/>
    <property type="evidence" value="ECO:0007669"/>
    <property type="project" value="InterPro"/>
</dbReference>
<dbReference type="SUPFAM" id="SSF47986">
    <property type="entry name" value="DEATH domain"/>
    <property type="match status" value="2"/>
</dbReference>
<protein>
    <submittedName>
        <fullName evidence="10">Apoptosis-associated speck-like protein containing a CARD</fullName>
    </submittedName>
</protein>
<keyword evidence="4" id="KW-0391">Immunity</keyword>
<dbReference type="PROSITE" id="PS50824">
    <property type="entry name" value="DAPIN"/>
    <property type="match status" value="1"/>
</dbReference>
<dbReference type="GeneID" id="110220572"/>
<dbReference type="PANTHER" id="PTHR46985:SF2">
    <property type="entry name" value="APOPTOSIS-ASSOCIATED SPECK-LIKE PROTEIN CONTAINING A CARD"/>
    <property type="match status" value="1"/>
</dbReference>
<evidence type="ECO:0000256" key="4">
    <source>
        <dbReference type="ARBA" id="ARBA00022859"/>
    </source>
</evidence>
<evidence type="ECO:0000313" key="10">
    <source>
        <dbReference type="RefSeq" id="XP_020860281.1"/>
    </source>
</evidence>
<dbReference type="InParanoid" id="A0A6P5LVY0"/>
<feature type="domain" description="CARD" evidence="7">
    <location>
        <begin position="118"/>
        <end position="200"/>
    </location>
</feature>
<dbReference type="GO" id="GO:0006954">
    <property type="term" value="P:inflammatory response"/>
    <property type="evidence" value="ECO:0007669"/>
    <property type="project" value="UniProtKB-KW"/>
</dbReference>
<keyword evidence="6" id="KW-1271">Inflammasome</keyword>
<dbReference type="Pfam" id="PF02758">
    <property type="entry name" value="PYRIN"/>
    <property type="match status" value="1"/>
</dbReference>